<sequence length="741" mass="77338">MHDQHSTGRTAHHRPRPGRRRRHTTSLAAGLATLALGLAGQFTGHPAAAAEAHADNPFAGATAYVNPDYTALVAGSAAQTSDATLKAKMQKVGTYPTAVWLDRIAAISGGDANAGRKSLADHLDLALAQKKPGTPITATFVVYDLPGRDCAALASNGELPLTQAGLDRYKSEYIDAIANVFKNPKYQDIRITTVIEPDGLPNLVTNTSDPECAQAKSSGIYVKGVQYALDKLHAIPNVYTYLDFAHSGWLGWDNNLSQTVQLYTDVAKGTAAGLPSVDGLITNVSNYTPLEEPFLTNPDKTVGGNMVKSSKYYEWNPNFDESDFTKNVHRALVAAGWPASTGMLVDTSRNGWGGAGRPTAESTSTTLETYVNESRTDRRVHRGLWCNVSGAGLGRPPQASPAGYPDSYLDAYVWVKPPGESDGASSDIPNDEGKRQDPMCDPTYSAPNAGGNKTGALPNAPLAGHWFHDQFAMLVSNANPAVPTDGGGTPGGDTTAPSAPTGLTVTGKTSSSVSLSWTAATDDTGVSGYDVYRNGTKVASVTGTSFTDSGLSAGTAYSYTVRARDAAGNVSAASSAVSVTTDTSGGTPDPTGGLKVRYKNSDSSATDNAIRPSLQIVNTGTSAVDLTKVTARYYFTRDGGSSTVNAYCDWAAVGCGNVKTKVVPLSTPVTGADAYLEVSFSAGTLAAGQSTGDVQLRLSKSDWSNFNEVGDYSRGTNTAYADAPAIPAWLGPTAAWGTPPA</sequence>
<dbReference type="FunFam" id="2.60.40.10:FF:001114">
    <property type="entry name" value="Chitinase A1"/>
    <property type="match status" value="1"/>
</dbReference>
<dbReference type="Pfam" id="PF00041">
    <property type="entry name" value="fn3"/>
    <property type="match status" value="1"/>
</dbReference>
<keyword evidence="3 9" id="KW-0136">Cellulose degradation</keyword>
<dbReference type="SUPFAM" id="SSF51989">
    <property type="entry name" value="Glycosyl hydrolases family 6, cellulases"/>
    <property type="match status" value="1"/>
</dbReference>
<feature type="domain" description="CBM3" evidence="12">
    <location>
        <begin position="590"/>
        <end position="741"/>
    </location>
</feature>
<keyword evidence="14" id="KW-1185">Reference proteome</keyword>
<organism evidence="13 14">
    <name type="scientific">Streptomyces actuosus</name>
    <dbReference type="NCBI Taxonomy" id="1885"/>
    <lineage>
        <taxon>Bacteria</taxon>
        <taxon>Bacillati</taxon>
        <taxon>Actinomycetota</taxon>
        <taxon>Actinomycetes</taxon>
        <taxon>Kitasatosporales</taxon>
        <taxon>Streptomycetaceae</taxon>
        <taxon>Streptomyces</taxon>
    </lineage>
</organism>
<evidence type="ECO:0000256" key="5">
    <source>
        <dbReference type="ARBA" id="ARBA00023277"/>
    </source>
</evidence>
<dbReference type="OrthoDB" id="309899at2"/>
<dbReference type="InterPro" id="IPR008965">
    <property type="entry name" value="CBM2/CBM3_carb-bd_dom_sf"/>
</dbReference>
<dbReference type="PROSITE" id="PS00655">
    <property type="entry name" value="GLYCOSYL_HYDROL_F6_1"/>
    <property type="match status" value="1"/>
</dbReference>
<keyword evidence="4" id="KW-1015">Disulfide bond</keyword>
<gene>
    <name evidence="13" type="ORF">DMT42_28815</name>
</gene>
<evidence type="ECO:0000256" key="4">
    <source>
        <dbReference type="ARBA" id="ARBA00023157"/>
    </source>
</evidence>
<dbReference type="PRINTS" id="PR00733">
    <property type="entry name" value="GLHYDRLASE6"/>
</dbReference>
<dbReference type="SMART" id="SM01067">
    <property type="entry name" value="CBM_3"/>
    <property type="match status" value="1"/>
</dbReference>
<feature type="active site" evidence="8">
    <location>
        <position position="149"/>
    </location>
</feature>
<evidence type="ECO:0000259" key="11">
    <source>
        <dbReference type="PROSITE" id="PS50853"/>
    </source>
</evidence>
<feature type="region of interest" description="Disordered" evidence="10">
    <location>
        <begin position="419"/>
        <end position="453"/>
    </location>
</feature>
<dbReference type="InterPro" id="IPR036434">
    <property type="entry name" value="Beta_cellobiohydrolase_sf"/>
</dbReference>
<dbReference type="GO" id="GO:0030248">
    <property type="term" value="F:cellulose binding"/>
    <property type="evidence" value="ECO:0007669"/>
    <property type="project" value="InterPro"/>
</dbReference>
<evidence type="ECO:0000256" key="1">
    <source>
        <dbReference type="ARBA" id="ARBA00022729"/>
    </source>
</evidence>
<dbReference type="GO" id="GO:0030245">
    <property type="term" value="P:cellulose catabolic process"/>
    <property type="evidence" value="ECO:0007669"/>
    <property type="project" value="UniProtKB-KW"/>
</dbReference>
<dbReference type="PROSITE" id="PS50853">
    <property type="entry name" value="FN3"/>
    <property type="match status" value="1"/>
</dbReference>
<dbReference type="InterPro" id="IPR003961">
    <property type="entry name" value="FN3_dom"/>
</dbReference>
<feature type="domain" description="Fibronectin type-III" evidence="11">
    <location>
        <begin position="499"/>
        <end position="584"/>
    </location>
</feature>
<dbReference type="PROSITE" id="PS51172">
    <property type="entry name" value="CBM3"/>
    <property type="match status" value="1"/>
</dbReference>
<feature type="region of interest" description="Disordered" evidence="10">
    <location>
        <begin position="1"/>
        <end position="24"/>
    </location>
</feature>
<dbReference type="Gene3D" id="3.20.20.40">
    <property type="entry name" value="1, 4-beta cellobiohydrolase"/>
    <property type="match status" value="1"/>
</dbReference>
<dbReference type="PANTHER" id="PTHR34876">
    <property type="match status" value="1"/>
</dbReference>
<keyword evidence="1" id="KW-0732">Signal</keyword>
<evidence type="ECO:0000256" key="8">
    <source>
        <dbReference type="PROSITE-ProRule" id="PRU10056"/>
    </source>
</evidence>
<dbReference type="KEGG" id="sact:DMT42_28815"/>
<keyword evidence="6 9" id="KW-0326">Glycosidase</keyword>
<evidence type="ECO:0000256" key="3">
    <source>
        <dbReference type="ARBA" id="ARBA00023001"/>
    </source>
</evidence>
<evidence type="ECO:0000256" key="10">
    <source>
        <dbReference type="SAM" id="MobiDB-lite"/>
    </source>
</evidence>
<accession>A0A2U9P9X1</accession>
<evidence type="ECO:0000259" key="12">
    <source>
        <dbReference type="PROSITE" id="PS51172"/>
    </source>
</evidence>
<feature type="region of interest" description="Disordered" evidence="10">
    <location>
        <begin position="480"/>
        <end position="508"/>
    </location>
</feature>
<dbReference type="Pfam" id="PF01341">
    <property type="entry name" value="Glyco_hydro_6"/>
    <property type="match status" value="1"/>
</dbReference>
<dbReference type="Gene3D" id="2.60.40.710">
    <property type="entry name" value="Endoglucanase-like"/>
    <property type="match status" value="1"/>
</dbReference>
<evidence type="ECO:0000256" key="9">
    <source>
        <dbReference type="RuleBase" id="RU361186"/>
    </source>
</evidence>
<feature type="compositionally biased region" description="Polar residues" evidence="10">
    <location>
        <begin position="360"/>
        <end position="373"/>
    </location>
</feature>
<proteinExistence type="inferred from homology"/>
<dbReference type="SMART" id="SM00060">
    <property type="entry name" value="FN3"/>
    <property type="match status" value="1"/>
</dbReference>
<evidence type="ECO:0000256" key="7">
    <source>
        <dbReference type="ARBA" id="ARBA00023326"/>
    </source>
</evidence>
<evidence type="ECO:0000313" key="14">
    <source>
        <dbReference type="Proteomes" id="UP000247634"/>
    </source>
</evidence>
<dbReference type="RefSeq" id="WP_110631545.1">
    <property type="nucleotide sequence ID" value="NZ_CP029788.1"/>
</dbReference>
<dbReference type="InterPro" id="IPR016288">
    <property type="entry name" value="Beta_cellobiohydrolase"/>
</dbReference>
<reference evidence="13 14" key="1">
    <citation type="submission" date="2018-06" db="EMBL/GenBank/DDBJ databases">
        <title>The complete genome sequence of a nosiheptide producer Streptomyces actuosus ATCC 25421: deducing the ability of producing a new class III lantibiotics.</title>
        <authorList>
            <person name="Liu W."/>
            <person name="Sun F."/>
            <person name="Hu Y."/>
        </authorList>
    </citation>
    <scope>NUCLEOTIDE SEQUENCE [LARGE SCALE GENOMIC DNA]</scope>
    <source>
        <strain evidence="13 14">ATCC 25421</strain>
    </source>
</reference>
<dbReference type="Pfam" id="PF00942">
    <property type="entry name" value="CBM_3"/>
    <property type="match status" value="1"/>
</dbReference>
<feature type="compositionally biased region" description="Low complexity" evidence="10">
    <location>
        <begin position="492"/>
        <end position="502"/>
    </location>
</feature>
<dbReference type="Gene3D" id="2.60.40.10">
    <property type="entry name" value="Immunoglobulins"/>
    <property type="match status" value="1"/>
</dbReference>
<dbReference type="InterPro" id="IPR036116">
    <property type="entry name" value="FN3_sf"/>
</dbReference>
<keyword evidence="5 9" id="KW-0119">Carbohydrate metabolism</keyword>
<dbReference type="PANTHER" id="PTHR34876:SF4">
    <property type="entry name" value="1,4-BETA-D-GLUCAN CELLOBIOHYDROLASE C-RELATED"/>
    <property type="match status" value="1"/>
</dbReference>
<name>A0A2U9P9X1_STRAS</name>
<keyword evidence="2 9" id="KW-0378">Hydrolase</keyword>
<feature type="region of interest" description="Disordered" evidence="10">
    <location>
        <begin position="349"/>
        <end position="374"/>
    </location>
</feature>
<dbReference type="InterPro" id="IPR001956">
    <property type="entry name" value="CBM3"/>
</dbReference>
<dbReference type="CDD" id="cd00063">
    <property type="entry name" value="FN3"/>
    <property type="match status" value="1"/>
</dbReference>
<dbReference type="InterPro" id="IPR001524">
    <property type="entry name" value="Glyco_hydro_6_CS"/>
</dbReference>
<dbReference type="Proteomes" id="UP000247634">
    <property type="component" value="Chromosome"/>
</dbReference>
<dbReference type="SUPFAM" id="SSF49384">
    <property type="entry name" value="Carbohydrate-binding domain"/>
    <property type="match status" value="1"/>
</dbReference>
<evidence type="ECO:0000256" key="2">
    <source>
        <dbReference type="ARBA" id="ARBA00022801"/>
    </source>
</evidence>
<keyword evidence="7 9" id="KW-0624">Polysaccharide degradation</keyword>
<protein>
    <recommendedName>
        <fullName evidence="9">Glucanase</fullName>
        <ecNumber evidence="9">3.2.1.-</ecNumber>
    </recommendedName>
</protein>
<feature type="compositionally biased region" description="Basic residues" evidence="10">
    <location>
        <begin position="10"/>
        <end position="24"/>
    </location>
</feature>
<dbReference type="GO" id="GO:0004553">
    <property type="term" value="F:hydrolase activity, hydrolyzing O-glycosyl compounds"/>
    <property type="evidence" value="ECO:0007669"/>
    <property type="project" value="InterPro"/>
</dbReference>
<evidence type="ECO:0000256" key="6">
    <source>
        <dbReference type="ARBA" id="ARBA00023295"/>
    </source>
</evidence>
<evidence type="ECO:0000313" key="13">
    <source>
        <dbReference type="EMBL" id="AWT45895.1"/>
    </source>
</evidence>
<dbReference type="AlphaFoldDB" id="A0A2U9P9X1"/>
<dbReference type="EC" id="3.2.1.-" evidence="9"/>
<dbReference type="InterPro" id="IPR013783">
    <property type="entry name" value="Ig-like_fold"/>
</dbReference>
<dbReference type="SUPFAM" id="SSF49265">
    <property type="entry name" value="Fibronectin type III"/>
    <property type="match status" value="1"/>
</dbReference>
<comment type="similarity">
    <text evidence="9">Belongs to the glycosyl hydrolase family 6.</text>
</comment>
<dbReference type="InterPro" id="IPR036966">
    <property type="entry name" value="CBM3_sf"/>
</dbReference>
<dbReference type="EMBL" id="CP029788">
    <property type="protein sequence ID" value="AWT45895.1"/>
    <property type="molecule type" value="Genomic_DNA"/>
</dbReference>